<dbReference type="EMBL" id="JBHULE010000019">
    <property type="protein sequence ID" value="MFD2564565.1"/>
    <property type="molecule type" value="Genomic_DNA"/>
</dbReference>
<evidence type="ECO:0000313" key="2">
    <source>
        <dbReference type="Proteomes" id="UP001597319"/>
    </source>
</evidence>
<dbReference type="NCBIfam" id="TIGR01200">
    <property type="entry name" value="GLPGLI"/>
    <property type="match status" value="1"/>
</dbReference>
<evidence type="ECO:0000313" key="1">
    <source>
        <dbReference type="EMBL" id="MFD2564565.1"/>
    </source>
</evidence>
<dbReference type="RefSeq" id="WP_378294388.1">
    <property type="nucleotide sequence ID" value="NZ_JBHULE010000019.1"/>
</dbReference>
<proteinExistence type="predicted"/>
<comment type="caution">
    <text evidence="1">The sequence shown here is derived from an EMBL/GenBank/DDBJ whole genome shotgun (WGS) entry which is preliminary data.</text>
</comment>
<dbReference type="Pfam" id="PF09697">
    <property type="entry name" value="Porph_ging"/>
    <property type="match status" value="1"/>
</dbReference>
<sequence>MSNKKNIHNLRSIRFTSLFFLVSIVTFGQNNTYSALYEYKDSFDTNLESVLIVKGDESVFKILDEREAGVKYDENGEFLHIVTNDAISTIMYSNPTDCYVRIPWPELSGGATYKYDQNLMNWELTGNSKKIKNYNCQEALLNFHGREYLVWFTPEIPISKGPFNLDGLPGLIVEVQEKKGNFSLNLISLKKEINDEMIKKIKDFFIYTKVKEYPDYEKFMKKYVLELKIKKAQAIAEMQKQQGGTISFSFSMGQYHWVRKIIDIPDGLIKELGKIDFYEE</sequence>
<accession>A0ABW5LIY7</accession>
<name>A0ABW5LIY7_9FLAO</name>
<protein>
    <submittedName>
        <fullName evidence="1">GLPGLI family protein</fullName>
    </submittedName>
</protein>
<gene>
    <name evidence="1" type="ORF">ACFSR1_17920</name>
</gene>
<reference evidence="2" key="1">
    <citation type="journal article" date="2019" name="Int. J. Syst. Evol. Microbiol.">
        <title>The Global Catalogue of Microorganisms (GCM) 10K type strain sequencing project: providing services to taxonomists for standard genome sequencing and annotation.</title>
        <authorList>
            <consortium name="The Broad Institute Genomics Platform"/>
            <consortium name="The Broad Institute Genome Sequencing Center for Infectious Disease"/>
            <person name="Wu L."/>
            <person name="Ma J."/>
        </authorList>
    </citation>
    <scope>NUCLEOTIDE SEQUENCE [LARGE SCALE GENOMIC DNA]</scope>
    <source>
        <strain evidence="2">KCTC 52274</strain>
    </source>
</reference>
<dbReference type="Proteomes" id="UP001597319">
    <property type="component" value="Unassembled WGS sequence"/>
</dbReference>
<keyword evidence="2" id="KW-1185">Reference proteome</keyword>
<organism evidence="1 2">
    <name type="scientific">Aquimarina rubra</name>
    <dbReference type="NCBI Taxonomy" id="1920033"/>
    <lineage>
        <taxon>Bacteria</taxon>
        <taxon>Pseudomonadati</taxon>
        <taxon>Bacteroidota</taxon>
        <taxon>Flavobacteriia</taxon>
        <taxon>Flavobacteriales</taxon>
        <taxon>Flavobacteriaceae</taxon>
        <taxon>Aquimarina</taxon>
    </lineage>
</organism>
<dbReference type="InterPro" id="IPR005901">
    <property type="entry name" value="GLPGLI"/>
</dbReference>